<evidence type="ECO:0000256" key="2">
    <source>
        <dbReference type="ARBA" id="ARBA00022525"/>
    </source>
</evidence>
<keyword evidence="4" id="KW-0479">Metal-binding</keyword>
<dbReference type="InterPro" id="IPR008993">
    <property type="entry name" value="TIMP-like_OB-fold"/>
</dbReference>
<feature type="signal peptide" evidence="6">
    <location>
        <begin position="1"/>
        <end position="21"/>
    </location>
</feature>
<name>A0ABD3WT79_SINWO</name>
<evidence type="ECO:0000256" key="6">
    <source>
        <dbReference type="SAM" id="SignalP"/>
    </source>
</evidence>
<protein>
    <recommendedName>
        <fullName evidence="7">NTR domain-containing protein</fullName>
    </recommendedName>
</protein>
<dbReference type="GO" id="GO:0005576">
    <property type="term" value="C:extracellular region"/>
    <property type="evidence" value="ECO:0007669"/>
    <property type="project" value="UniProtKB-SubCell"/>
</dbReference>
<keyword evidence="9" id="KW-1185">Reference proteome</keyword>
<dbReference type="InterPro" id="IPR001820">
    <property type="entry name" value="TIMP"/>
</dbReference>
<keyword evidence="3 5" id="KW-1015">Disulfide bond</keyword>
<evidence type="ECO:0000256" key="1">
    <source>
        <dbReference type="ARBA" id="ARBA00004613"/>
    </source>
</evidence>
<evidence type="ECO:0000313" key="8">
    <source>
        <dbReference type="EMBL" id="KAL3877187.1"/>
    </source>
</evidence>
<dbReference type="PROSITE" id="PS50189">
    <property type="entry name" value="NTR"/>
    <property type="match status" value="1"/>
</dbReference>
<evidence type="ECO:0000256" key="3">
    <source>
        <dbReference type="ARBA" id="ARBA00023157"/>
    </source>
</evidence>
<dbReference type="PANTHER" id="PTHR11844">
    <property type="entry name" value="METALLOPROTEASE INHIBITOR"/>
    <property type="match status" value="1"/>
</dbReference>
<comment type="subcellular location">
    <subcellularLocation>
        <location evidence="1">Secreted</location>
    </subcellularLocation>
</comment>
<keyword evidence="2" id="KW-0964">Secreted</keyword>
<gene>
    <name evidence="8" type="ORF">ACJMK2_034928</name>
</gene>
<dbReference type="PANTHER" id="PTHR11844:SF33">
    <property type="entry name" value="TISSUE INHIBITOR OF METALLOPROTEINASE"/>
    <property type="match status" value="1"/>
</dbReference>
<dbReference type="AlphaFoldDB" id="A0ABD3WT79"/>
<evidence type="ECO:0000256" key="5">
    <source>
        <dbReference type="PIRSR" id="PIRSR601820-3"/>
    </source>
</evidence>
<dbReference type="Pfam" id="PF00965">
    <property type="entry name" value="TIMP"/>
    <property type="match status" value="1"/>
</dbReference>
<evidence type="ECO:0000256" key="4">
    <source>
        <dbReference type="PIRSR" id="PIRSR601820-1"/>
    </source>
</evidence>
<dbReference type="InterPro" id="IPR001134">
    <property type="entry name" value="Netrin_domain"/>
</dbReference>
<feature type="chain" id="PRO_5044823511" description="NTR domain-containing protein" evidence="6">
    <location>
        <begin position="22"/>
        <end position="157"/>
    </location>
</feature>
<feature type="domain" description="NTR" evidence="7">
    <location>
        <begin position="22"/>
        <end position="145"/>
    </location>
</feature>
<feature type="disulfide bond" evidence="5">
    <location>
        <begin position="24"/>
        <end position="120"/>
    </location>
</feature>
<dbReference type="Gene3D" id="2.40.50.120">
    <property type="match status" value="1"/>
</dbReference>
<sequence>MSTMFLQFLLVLLVAIHATLACLCKPMTLSEAMCSSTTVVQARVSDGQPHTVSDIAYRRYRLDVSRTFREEVTKMSINDSHATLLFPEAVSDCGGILTDGLDYVIAGSVDSNGELVTAFCFHYTPYVYIANKELYTNILQGQLDCKDVPINLCPNSS</sequence>
<feature type="disulfide bond" evidence="5">
    <location>
        <begin position="22"/>
        <end position="93"/>
    </location>
</feature>
<organism evidence="8 9">
    <name type="scientific">Sinanodonta woodiana</name>
    <name type="common">Chinese pond mussel</name>
    <name type="synonym">Anodonta woodiana</name>
    <dbReference type="NCBI Taxonomy" id="1069815"/>
    <lineage>
        <taxon>Eukaryota</taxon>
        <taxon>Metazoa</taxon>
        <taxon>Spiralia</taxon>
        <taxon>Lophotrochozoa</taxon>
        <taxon>Mollusca</taxon>
        <taxon>Bivalvia</taxon>
        <taxon>Autobranchia</taxon>
        <taxon>Heteroconchia</taxon>
        <taxon>Palaeoheterodonta</taxon>
        <taxon>Unionida</taxon>
        <taxon>Unionoidea</taxon>
        <taxon>Unionidae</taxon>
        <taxon>Unioninae</taxon>
        <taxon>Sinanodonta</taxon>
    </lineage>
</organism>
<evidence type="ECO:0000313" key="9">
    <source>
        <dbReference type="Proteomes" id="UP001634394"/>
    </source>
</evidence>
<comment type="caution">
    <text evidence="8">The sequence shown here is derived from an EMBL/GenBank/DDBJ whole genome shotgun (WGS) entry which is preliminary data.</text>
</comment>
<evidence type="ECO:0000259" key="7">
    <source>
        <dbReference type="PROSITE" id="PS50189"/>
    </source>
</evidence>
<feature type="binding site" evidence="4">
    <location>
        <position position="22"/>
    </location>
    <ligand>
        <name>Zn(2+)</name>
        <dbReference type="ChEBI" id="CHEBI:29105"/>
        <note>ligand shared with metalloproteinase partner</note>
    </ligand>
</feature>
<keyword evidence="4" id="KW-0862">Zinc</keyword>
<accession>A0ABD3WT79</accession>
<reference evidence="8 9" key="1">
    <citation type="submission" date="2024-11" db="EMBL/GenBank/DDBJ databases">
        <title>Chromosome-level genome assembly of the freshwater bivalve Anodonta woodiana.</title>
        <authorList>
            <person name="Chen X."/>
        </authorList>
    </citation>
    <scope>NUCLEOTIDE SEQUENCE [LARGE SCALE GENOMIC DNA]</scope>
    <source>
        <strain evidence="8">MN2024</strain>
        <tissue evidence="8">Gills</tissue>
    </source>
</reference>
<dbReference type="SUPFAM" id="SSF50242">
    <property type="entry name" value="TIMP-like"/>
    <property type="match status" value="1"/>
</dbReference>
<proteinExistence type="predicted"/>
<keyword evidence="6" id="KW-0732">Signal</keyword>
<dbReference type="Proteomes" id="UP001634394">
    <property type="component" value="Unassembled WGS sequence"/>
</dbReference>
<dbReference type="EMBL" id="JBJQND010000005">
    <property type="protein sequence ID" value="KAL3877187.1"/>
    <property type="molecule type" value="Genomic_DNA"/>
</dbReference>